<dbReference type="PANTHER" id="PTHR10578:SF149">
    <property type="entry name" value="2-HYDROXYACID OXIDASE 2"/>
    <property type="match status" value="1"/>
</dbReference>
<feature type="binding site" evidence="8">
    <location>
        <position position="278"/>
    </location>
    <ligand>
        <name>glyoxylate</name>
        <dbReference type="ChEBI" id="CHEBI:36655"/>
    </ligand>
</feature>
<name>A0AAD9VXY7_PHOAM</name>
<keyword evidence="8" id="KW-0285">Flavoprotein</keyword>
<evidence type="ECO:0000256" key="6">
    <source>
        <dbReference type="ARBA" id="ARBA00083297"/>
    </source>
</evidence>
<dbReference type="GO" id="GO:0005737">
    <property type="term" value="C:cytoplasm"/>
    <property type="evidence" value="ECO:0007669"/>
    <property type="project" value="UniProtKB-ARBA"/>
</dbReference>
<dbReference type="PROSITE" id="PS51349">
    <property type="entry name" value="FMN_HYDROXY_ACID_DH_2"/>
    <property type="match status" value="1"/>
</dbReference>
<feature type="binding site" evidence="8">
    <location>
        <position position="137"/>
    </location>
    <ligand>
        <name>FMN</name>
        <dbReference type="ChEBI" id="CHEBI:58210"/>
    </ligand>
</feature>
<dbReference type="PIRSF" id="PIRSF000138">
    <property type="entry name" value="Al-hdrx_acd_dh"/>
    <property type="match status" value="1"/>
</dbReference>
<dbReference type="AlphaFoldDB" id="A0AAD9VXY7"/>
<dbReference type="InterPro" id="IPR013785">
    <property type="entry name" value="Aldolase_TIM"/>
</dbReference>
<gene>
    <name evidence="10" type="ORF">N8I77_013532</name>
</gene>
<feature type="binding site" evidence="8">
    <location>
        <begin position="309"/>
        <end position="313"/>
    </location>
    <ligand>
        <name>FMN</name>
        <dbReference type="ChEBI" id="CHEBI:58210"/>
    </ligand>
</feature>
<accession>A0AAD9VXY7</accession>
<dbReference type="SUPFAM" id="SSF51395">
    <property type="entry name" value="FMN-linked oxidoreductases"/>
    <property type="match status" value="1"/>
</dbReference>
<dbReference type="GO" id="GO:0016491">
    <property type="term" value="F:oxidoreductase activity"/>
    <property type="evidence" value="ECO:0007669"/>
    <property type="project" value="UniProtKB-KW"/>
</dbReference>
<evidence type="ECO:0000313" key="11">
    <source>
        <dbReference type="Proteomes" id="UP001265746"/>
    </source>
</evidence>
<dbReference type="PANTHER" id="PTHR10578">
    <property type="entry name" value="S -2-HYDROXY-ACID OXIDASE-RELATED"/>
    <property type="match status" value="1"/>
</dbReference>
<keyword evidence="8" id="KW-0288">FMN</keyword>
<sequence>MANRSVNLDPKVFSISDLKREGSARLPPMYRDFYNEGAMDMETLRENEEAYRRYKIRPRILVNVDHVDTSAEIFGVKVPFPLGFSPSAMHQLAHPEGEVATSKAAAAEGICMGLSSYSTVSLEEVAQQGLGNPLFMQVCVLKDRRTTLQLLKRAEAAGYKAIFVSVDVPVLGRRLNEMRNSFTLPEDMQLPNLLSDGRKEFSGGNAATAFDEDASLDWDSAIPWLKENTKMQIWLKGGQLIYREIAHHSFADDRPVNTPEDVQMAIDHNLDGVVISNHGGRQLDGIAATLDTLRVCAPLAKGKIQIAVDGGVRKGSDIFKAIALGADHVFVGRVPIWGLAYNGQKGVELAVKMLKEEFAVTMRLAGCASVKDITPDRLAFLRQDGILARL</sequence>
<reference evidence="10" key="1">
    <citation type="submission" date="2023-06" db="EMBL/GenBank/DDBJ databases">
        <authorList>
            <person name="Noh H."/>
        </authorList>
    </citation>
    <scope>NUCLEOTIDE SEQUENCE</scope>
    <source>
        <strain evidence="10">DUCC20226</strain>
    </source>
</reference>
<evidence type="ECO:0000256" key="8">
    <source>
        <dbReference type="PIRSR" id="PIRSR000138-2"/>
    </source>
</evidence>
<dbReference type="Pfam" id="PF01070">
    <property type="entry name" value="FMN_dh"/>
    <property type="match status" value="1"/>
</dbReference>
<dbReference type="InterPro" id="IPR000262">
    <property type="entry name" value="FMN-dep_DH"/>
</dbReference>
<evidence type="ECO:0000256" key="1">
    <source>
        <dbReference type="ARBA" id="ARBA00001917"/>
    </source>
</evidence>
<dbReference type="InterPro" id="IPR012133">
    <property type="entry name" value="Alpha-hydoxy_acid_DH_FMN"/>
</dbReference>
<dbReference type="CDD" id="cd02809">
    <property type="entry name" value="alpha_hydroxyacid_oxid_FMN"/>
    <property type="match status" value="1"/>
</dbReference>
<evidence type="ECO:0000256" key="7">
    <source>
        <dbReference type="PIRSR" id="PIRSR000138-1"/>
    </source>
</evidence>
<evidence type="ECO:0000256" key="4">
    <source>
        <dbReference type="ARBA" id="ARBA00024042"/>
    </source>
</evidence>
<comment type="caution">
    <text evidence="10">The sequence shown here is derived from an EMBL/GenBank/DDBJ whole genome shotgun (WGS) entry which is preliminary data.</text>
</comment>
<keyword evidence="3" id="KW-0560">Oxidoreductase</keyword>
<evidence type="ECO:0000256" key="3">
    <source>
        <dbReference type="ARBA" id="ARBA00023002"/>
    </source>
</evidence>
<comment type="similarity">
    <text evidence="4">Belongs to the FMN-dependent alpha-hydroxy acid dehydrogenase family.</text>
</comment>
<dbReference type="GO" id="GO:0010181">
    <property type="term" value="F:FMN binding"/>
    <property type="evidence" value="ECO:0007669"/>
    <property type="project" value="InterPro"/>
</dbReference>
<dbReference type="Proteomes" id="UP001265746">
    <property type="component" value="Unassembled WGS sequence"/>
</dbReference>
<evidence type="ECO:0000259" key="9">
    <source>
        <dbReference type="PROSITE" id="PS51349"/>
    </source>
</evidence>
<comment type="pathway">
    <text evidence="2">Mycotoxin biosynthesis.</text>
</comment>
<dbReference type="EMBL" id="JAUJFL010000012">
    <property type="protein sequence ID" value="KAK2596021.1"/>
    <property type="molecule type" value="Genomic_DNA"/>
</dbReference>
<feature type="binding site" evidence="8">
    <location>
        <position position="281"/>
    </location>
    <ligand>
        <name>glyoxylate</name>
        <dbReference type="ChEBI" id="CHEBI:36655"/>
    </ligand>
</feature>
<feature type="binding site" evidence="8">
    <location>
        <begin position="332"/>
        <end position="333"/>
    </location>
    <ligand>
        <name>FMN</name>
        <dbReference type="ChEBI" id="CHEBI:58210"/>
    </ligand>
</feature>
<dbReference type="InterPro" id="IPR037396">
    <property type="entry name" value="FMN_HAD"/>
</dbReference>
<dbReference type="PROSITE" id="PS00557">
    <property type="entry name" value="FMN_HYDROXY_ACID_DH_1"/>
    <property type="match status" value="1"/>
</dbReference>
<feature type="binding site" evidence="8">
    <location>
        <position position="236"/>
    </location>
    <ligand>
        <name>FMN</name>
        <dbReference type="ChEBI" id="CHEBI:58210"/>
    </ligand>
</feature>
<dbReference type="InterPro" id="IPR008259">
    <property type="entry name" value="FMN_hydac_DH_AS"/>
</dbReference>
<evidence type="ECO:0000313" key="10">
    <source>
        <dbReference type="EMBL" id="KAK2596021.1"/>
    </source>
</evidence>
<feature type="binding site" evidence="8">
    <location>
        <position position="276"/>
    </location>
    <ligand>
        <name>FMN</name>
        <dbReference type="ChEBI" id="CHEBI:58210"/>
    </ligand>
</feature>
<evidence type="ECO:0000256" key="2">
    <source>
        <dbReference type="ARBA" id="ARBA00004685"/>
    </source>
</evidence>
<feature type="binding site" evidence="8">
    <location>
        <begin position="86"/>
        <end position="88"/>
    </location>
    <ligand>
        <name>FMN</name>
        <dbReference type="ChEBI" id="CHEBI:58210"/>
    </ligand>
</feature>
<dbReference type="Gene3D" id="3.20.20.70">
    <property type="entry name" value="Aldolase class I"/>
    <property type="match status" value="1"/>
</dbReference>
<feature type="active site" description="Proton acceptor" evidence="7">
    <location>
        <position position="278"/>
    </location>
</feature>
<proteinExistence type="inferred from homology"/>
<dbReference type="FunFam" id="3.20.20.70:FF:000056">
    <property type="entry name" value="hydroxyacid oxidase 2"/>
    <property type="match status" value="1"/>
</dbReference>
<feature type="binding site" evidence="8">
    <location>
        <position position="174"/>
    </location>
    <ligand>
        <name>glyoxylate</name>
        <dbReference type="ChEBI" id="CHEBI:36655"/>
    </ligand>
</feature>
<evidence type="ECO:0000256" key="5">
    <source>
        <dbReference type="ARBA" id="ARBA00073420"/>
    </source>
</evidence>
<comment type="cofactor">
    <cofactor evidence="1">
        <name>FMN</name>
        <dbReference type="ChEBI" id="CHEBI:58210"/>
    </cofactor>
</comment>
<feature type="binding site" evidence="8">
    <location>
        <position position="115"/>
    </location>
    <ligand>
        <name>FMN</name>
        <dbReference type="ChEBI" id="CHEBI:58210"/>
    </ligand>
</feature>
<feature type="domain" description="FMN hydroxy acid dehydrogenase" evidence="9">
    <location>
        <begin position="7"/>
        <end position="383"/>
    </location>
</feature>
<keyword evidence="11" id="KW-1185">Reference proteome</keyword>
<protein>
    <recommendedName>
        <fullName evidence="5">Oxidase FUB9</fullName>
    </recommendedName>
    <alternativeName>
        <fullName evidence="6">Fusaric acid biosynthesis protein 9</fullName>
    </alternativeName>
</protein>
<organism evidence="10 11">
    <name type="scientific">Phomopsis amygdali</name>
    <name type="common">Fusicoccum amygdali</name>
    <dbReference type="NCBI Taxonomy" id="1214568"/>
    <lineage>
        <taxon>Eukaryota</taxon>
        <taxon>Fungi</taxon>
        <taxon>Dikarya</taxon>
        <taxon>Ascomycota</taxon>
        <taxon>Pezizomycotina</taxon>
        <taxon>Sordariomycetes</taxon>
        <taxon>Sordariomycetidae</taxon>
        <taxon>Diaporthales</taxon>
        <taxon>Diaporthaceae</taxon>
        <taxon>Diaporthe</taxon>
    </lineage>
</organism>